<dbReference type="NCBIfam" id="TIGR02937">
    <property type="entry name" value="sigma70-ECF"/>
    <property type="match status" value="1"/>
</dbReference>
<evidence type="ECO:0000259" key="5">
    <source>
        <dbReference type="Pfam" id="PF04542"/>
    </source>
</evidence>
<comment type="similarity">
    <text evidence="1">Belongs to the sigma-70 factor family. ECF subfamily.</text>
</comment>
<sequence>MMDTTDKQQSYEEMIQRFQNGEEKALKTLIRSFHPIMKKTIYHQIREQDPVDDIAQNCWYIIIKKLSELELKVSFKAWALSIARRKAIDWIRKQQQCAKHAQTLKSETESEQKQAATDYSDEKLKKVQEGIQQLPATQQIVLELFYLDNLSLKEISNLLEISKGTVKSRLFYAREKLKQIIS</sequence>
<dbReference type="Gene3D" id="1.10.1740.10">
    <property type="match status" value="1"/>
</dbReference>
<dbReference type="GO" id="GO:0006352">
    <property type="term" value="P:DNA-templated transcription initiation"/>
    <property type="evidence" value="ECO:0007669"/>
    <property type="project" value="InterPro"/>
</dbReference>
<keyword evidence="2" id="KW-0805">Transcription regulation</keyword>
<dbReference type="InterPro" id="IPR013324">
    <property type="entry name" value="RNA_pol_sigma_r3/r4-like"/>
</dbReference>
<dbReference type="RefSeq" id="WP_165270238.1">
    <property type="nucleotide sequence ID" value="NZ_JAALLS010000020.1"/>
</dbReference>
<dbReference type="InterPro" id="IPR036388">
    <property type="entry name" value="WH-like_DNA-bd_sf"/>
</dbReference>
<organism evidence="7 8">
    <name type="scientific">Fodinibius halophilus</name>
    <dbReference type="NCBI Taxonomy" id="1736908"/>
    <lineage>
        <taxon>Bacteria</taxon>
        <taxon>Pseudomonadati</taxon>
        <taxon>Balneolota</taxon>
        <taxon>Balneolia</taxon>
        <taxon>Balneolales</taxon>
        <taxon>Balneolaceae</taxon>
        <taxon>Fodinibius</taxon>
    </lineage>
</organism>
<evidence type="ECO:0000313" key="8">
    <source>
        <dbReference type="Proteomes" id="UP000479132"/>
    </source>
</evidence>
<dbReference type="Pfam" id="PF08281">
    <property type="entry name" value="Sigma70_r4_2"/>
    <property type="match status" value="1"/>
</dbReference>
<dbReference type="EMBL" id="JAALLS010000020">
    <property type="protein sequence ID" value="NGP89461.1"/>
    <property type="molecule type" value="Genomic_DNA"/>
</dbReference>
<dbReference type="GO" id="GO:0003677">
    <property type="term" value="F:DNA binding"/>
    <property type="evidence" value="ECO:0007669"/>
    <property type="project" value="InterPro"/>
</dbReference>
<dbReference type="InterPro" id="IPR013249">
    <property type="entry name" value="RNA_pol_sigma70_r4_t2"/>
</dbReference>
<accession>A0A6M1TBU8</accession>
<evidence type="ECO:0000256" key="1">
    <source>
        <dbReference type="ARBA" id="ARBA00010641"/>
    </source>
</evidence>
<gene>
    <name evidence="7" type="ORF">G3569_13975</name>
</gene>
<dbReference type="InterPro" id="IPR014284">
    <property type="entry name" value="RNA_pol_sigma-70_dom"/>
</dbReference>
<comment type="caution">
    <text evidence="7">The sequence shown here is derived from an EMBL/GenBank/DDBJ whole genome shotgun (WGS) entry which is preliminary data.</text>
</comment>
<dbReference type="InterPro" id="IPR013325">
    <property type="entry name" value="RNA_pol_sigma_r2"/>
</dbReference>
<evidence type="ECO:0000259" key="6">
    <source>
        <dbReference type="Pfam" id="PF08281"/>
    </source>
</evidence>
<dbReference type="AlphaFoldDB" id="A0A6M1TBU8"/>
<dbReference type="GO" id="GO:0016987">
    <property type="term" value="F:sigma factor activity"/>
    <property type="evidence" value="ECO:0007669"/>
    <property type="project" value="UniProtKB-KW"/>
</dbReference>
<dbReference type="Pfam" id="PF04542">
    <property type="entry name" value="Sigma70_r2"/>
    <property type="match status" value="1"/>
</dbReference>
<evidence type="ECO:0000256" key="3">
    <source>
        <dbReference type="ARBA" id="ARBA00023082"/>
    </source>
</evidence>
<dbReference type="Proteomes" id="UP000479132">
    <property type="component" value="Unassembled WGS sequence"/>
</dbReference>
<name>A0A6M1TBU8_9BACT</name>
<feature type="domain" description="RNA polymerase sigma factor 70 region 4 type 2" evidence="6">
    <location>
        <begin position="126"/>
        <end position="177"/>
    </location>
</feature>
<reference evidence="7 8" key="1">
    <citation type="submission" date="2020-02" db="EMBL/GenBank/DDBJ databases">
        <title>Aliifodinibius halophilus 2W32, complete genome.</title>
        <authorList>
            <person name="Li Y."/>
            <person name="Wu S."/>
        </authorList>
    </citation>
    <scope>NUCLEOTIDE SEQUENCE [LARGE SCALE GENOMIC DNA]</scope>
    <source>
        <strain evidence="7 8">2W32</strain>
    </source>
</reference>
<dbReference type="InterPro" id="IPR039425">
    <property type="entry name" value="RNA_pol_sigma-70-like"/>
</dbReference>
<dbReference type="SUPFAM" id="SSF88946">
    <property type="entry name" value="Sigma2 domain of RNA polymerase sigma factors"/>
    <property type="match status" value="1"/>
</dbReference>
<dbReference type="InterPro" id="IPR007627">
    <property type="entry name" value="RNA_pol_sigma70_r2"/>
</dbReference>
<evidence type="ECO:0000313" key="7">
    <source>
        <dbReference type="EMBL" id="NGP89461.1"/>
    </source>
</evidence>
<dbReference type="Gene3D" id="1.10.10.10">
    <property type="entry name" value="Winged helix-like DNA-binding domain superfamily/Winged helix DNA-binding domain"/>
    <property type="match status" value="1"/>
</dbReference>
<evidence type="ECO:0000256" key="2">
    <source>
        <dbReference type="ARBA" id="ARBA00023015"/>
    </source>
</evidence>
<keyword evidence="4" id="KW-0804">Transcription</keyword>
<evidence type="ECO:0000256" key="4">
    <source>
        <dbReference type="ARBA" id="ARBA00023163"/>
    </source>
</evidence>
<dbReference type="CDD" id="cd06171">
    <property type="entry name" value="Sigma70_r4"/>
    <property type="match status" value="1"/>
</dbReference>
<dbReference type="SUPFAM" id="SSF88659">
    <property type="entry name" value="Sigma3 and sigma4 domains of RNA polymerase sigma factors"/>
    <property type="match status" value="1"/>
</dbReference>
<dbReference type="PANTHER" id="PTHR43133">
    <property type="entry name" value="RNA POLYMERASE ECF-TYPE SIGMA FACTO"/>
    <property type="match status" value="1"/>
</dbReference>
<keyword evidence="8" id="KW-1185">Reference proteome</keyword>
<feature type="domain" description="RNA polymerase sigma-70 region 2" evidence="5">
    <location>
        <begin position="29"/>
        <end position="95"/>
    </location>
</feature>
<protein>
    <submittedName>
        <fullName evidence="7">RNA polymerase sigma factor</fullName>
    </submittedName>
</protein>
<keyword evidence="3" id="KW-0731">Sigma factor</keyword>
<dbReference type="PANTHER" id="PTHR43133:SF39">
    <property type="entry name" value="SIMILAR TO RNA POLYMERASE SIGMA-E FACTOR"/>
    <property type="match status" value="1"/>
</dbReference>
<proteinExistence type="inferred from homology"/>